<protein>
    <submittedName>
        <fullName evidence="2">Bifunctional DNA primase/polymerase</fullName>
    </submittedName>
</protein>
<feature type="domain" description="DNA primase/polymerase bifunctional N-terminal" evidence="1">
    <location>
        <begin position="15"/>
        <end position="160"/>
    </location>
</feature>
<reference evidence="2 3" key="1">
    <citation type="submission" date="2021-03" db="EMBL/GenBank/DDBJ databases">
        <title>The complete genome sequence of Acetobacter sacchari TBRC 11175.</title>
        <authorList>
            <person name="Charoenyingcharoen P."/>
            <person name="Yukphan P."/>
        </authorList>
    </citation>
    <scope>NUCLEOTIDE SEQUENCE [LARGE SCALE GENOMIC DNA]</scope>
    <source>
        <strain evidence="2 3">TBRC 11175</strain>
    </source>
</reference>
<dbReference type="SUPFAM" id="SSF56747">
    <property type="entry name" value="Prim-pol domain"/>
    <property type="match status" value="1"/>
</dbReference>
<evidence type="ECO:0000313" key="2">
    <source>
        <dbReference type="EMBL" id="MBO1361900.1"/>
    </source>
</evidence>
<comment type="caution">
    <text evidence="2">The sequence shown here is derived from an EMBL/GenBank/DDBJ whole genome shotgun (WGS) entry which is preliminary data.</text>
</comment>
<evidence type="ECO:0000313" key="3">
    <source>
        <dbReference type="Proteomes" id="UP000664771"/>
    </source>
</evidence>
<organism evidence="2 3">
    <name type="scientific">Acetobacter sacchari</name>
    <dbReference type="NCBI Taxonomy" id="2661687"/>
    <lineage>
        <taxon>Bacteria</taxon>
        <taxon>Pseudomonadati</taxon>
        <taxon>Pseudomonadota</taxon>
        <taxon>Alphaproteobacteria</taxon>
        <taxon>Acetobacterales</taxon>
        <taxon>Acetobacteraceae</taxon>
        <taxon>Acetobacter</taxon>
    </lineage>
</organism>
<dbReference type="SMART" id="SM00943">
    <property type="entry name" value="Prim-Pol"/>
    <property type="match status" value="1"/>
</dbReference>
<dbReference type="InterPro" id="IPR025048">
    <property type="entry name" value="DUF3987"/>
</dbReference>
<keyword evidence="3" id="KW-1185">Reference proteome</keyword>
<dbReference type="Pfam" id="PF09250">
    <property type="entry name" value="Prim-Pol"/>
    <property type="match status" value="1"/>
</dbReference>
<dbReference type="RefSeq" id="WP_207883929.1">
    <property type="nucleotide sequence ID" value="NZ_JAFVMF010000035.1"/>
</dbReference>
<gene>
    <name evidence="2" type="ORF">J2D73_19135</name>
</gene>
<dbReference type="InterPro" id="IPR015330">
    <property type="entry name" value="DNA_primase/pol_bifunc_N"/>
</dbReference>
<dbReference type="EMBL" id="JAFVMF010000035">
    <property type="protein sequence ID" value="MBO1361900.1"/>
    <property type="molecule type" value="Genomic_DNA"/>
</dbReference>
<name>A0ABS3M191_9PROT</name>
<proteinExistence type="predicted"/>
<accession>A0ABS3M191</accession>
<sequence length="730" mass="80714">MSDGNDAFKVAYQRALIVAKMGLPVFPCGSNKQALKSGGFHTATTDEKEILDLWHETPGTLIGVPTGRVSGYDILDLDWGKGGDIWWEENRDRLPPTRIQRTKSGGLHVFFNHNPMVRRRISDIAPGVDTLGDGGYAIWWHAFDCPLVEDSPVADWPEWLIDLIGSRDSRDHASYSQTRQVHVEPDSSRAVEHLIEQCDLIRDAREGSKRDTINRVGMTVGGWVAGGRLSESMAYSHLSSAVDSILHLCKNRRHAIDTLRVAFSDGKQKPLYPEIMEREEISDDIAPIFAKLDAQGIIVPEDDPNDYEADDLPPISIEGLLQVDGFLKAFVDYATRTARRPQPFVALAAAIAFVGAIAGRRYRTESDLRTNVYTVSILDSGGGKDHARKIIKRICHEAKLDQYQGGGDIASASALRTSLHAHPARVYMLDEFGDFMGSMLGRKASQHKADVARLLKELYTSASDKMMGTEYADDKQKPRKDIWEPCACIYGTSTPAQFWSAVAGASLSDGLMARFLVFVPDDDYPAVQSPPFEEVPDALIDMAKAIARGSEAHEPPNVANIVRSDAPSAPYTVPLDMVAQAEFQAVEAIQEALLKKYRGTHVTSLASRITENAMKLALISAISRHSKEPIISRKDMAWGVSLSLLCYQTMKDGAERYASENENQARVKMVLECIRANGGKASKSALCKRIKGRLTSRERDEAILSLEESGEIRINKIRTGGREKSVYEIR</sequence>
<dbReference type="CDD" id="cd04859">
    <property type="entry name" value="Prim_Pol"/>
    <property type="match status" value="1"/>
</dbReference>
<dbReference type="Pfam" id="PF13148">
    <property type="entry name" value="DUF3987"/>
    <property type="match status" value="1"/>
</dbReference>
<evidence type="ECO:0000259" key="1">
    <source>
        <dbReference type="SMART" id="SM00943"/>
    </source>
</evidence>
<dbReference type="Proteomes" id="UP000664771">
    <property type="component" value="Unassembled WGS sequence"/>
</dbReference>